<reference evidence="4" key="1">
    <citation type="journal article" date="2020" name="bioRxiv">
        <title>A rank-normalized archaeal taxonomy based on genome phylogeny resolves widespread incomplete and uneven classifications.</title>
        <authorList>
            <person name="Rinke C."/>
            <person name="Chuvochina M."/>
            <person name="Mussig A.J."/>
            <person name="Chaumeil P.-A."/>
            <person name="Waite D.W."/>
            <person name="Whitman W.B."/>
            <person name="Parks D.H."/>
            <person name="Hugenholtz P."/>
        </authorList>
    </citation>
    <scope>NUCLEOTIDE SEQUENCE</scope>
    <source>
        <strain evidence="4">UBA8876</strain>
    </source>
</reference>
<dbReference type="GO" id="GO:0004523">
    <property type="term" value="F:RNA-DNA hybrid ribonuclease activity"/>
    <property type="evidence" value="ECO:0007669"/>
    <property type="project" value="InterPro"/>
</dbReference>
<accession>A0A832SJR7</accession>
<evidence type="ECO:0000256" key="2">
    <source>
        <dbReference type="SAM" id="MobiDB-lite"/>
    </source>
</evidence>
<dbReference type="GeneID" id="95969549"/>
<dbReference type="InterPro" id="IPR036397">
    <property type="entry name" value="RNaseH_sf"/>
</dbReference>
<dbReference type="AlphaFoldDB" id="A0A832SJR7"/>
<gene>
    <name evidence="4" type="ORF">HA338_10550</name>
</gene>
<evidence type="ECO:0000256" key="1">
    <source>
        <dbReference type="PROSITE-ProRule" id="PRU01319"/>
    </source>
</evidence>
<dbReference type="RefSeq" id="WP_157860481.1">
    <property type="nucleotide sequence ID" value="NZ_DUJU01000123.1"/>
</dbReference>
<comment type="caution">
    <text evidence="4">The sequence shown here is derived from an EMBL/GenBank/DDBJ whole genome shotgun (WGS) entry which is preliminary data.</text>
</comment>
<comment type="caution">
    <text evidence="1">Lacks conserved residue(s) required for the propagation of feature annotation.</text>
</comment>
<dbReference type="InterPro" id="IPR024567">
    <property type="entry name" value="RNase_HII/HIII_dom"/>
</dbReference>
<evidence type="ECO:0000259" key="3">
    <source>
        <dbReference type="PROSITE" id="PS51975"/>
    </source>
</evidence>
<name>A0A832SJR7_9EURY</name>
<sequence>MHKADATSPMVSAASITAKVRGMS</sequence>
<feature type="region of interest" description="Disordered" evidence="2">
    <location>
        <begin position="1"/>
        <end position="24"/>
    </location>
</feature>
<proteinExistence type="predicted"/>
<evidence type="ECO:0000313" key="5">
    <source>
        <dbReference type="Proteomes" id="UP000600774"/>
    </source>
</evidence>
<dbReference type="Gene3D" id="3.30.420.10">
    <property type="entry name" value="Ribonuclease H-like superfamily/Ribonuclease H"/>
    <property type="match status" value="1"/>
</dbReference>
<feature type="domain" description="RNase H type-2" evidence="3">
    <location>
        <begin position="1"/>
        <end position="24"/>
    </location>
</feature>
<dbReference type="PROSITE" id="PS51975">
    <property type="entry name" value="RNASE_H_2"/>
    <property type="match status" value="1"/>
</dbReference>
<dbReference type="GO" id="GO:0003723">
    <property type="term" value="F:RNA binding"/>
    <property type="evidence" value="ECO:0007669"/>
    <property type="project" value="UniProtKB-UniRule"/>
</dbReference>
<evidence type="ECO:0000313" key="4">
    <source>
        <dbReference type="EMBL" id="HIH94438.1"/>
    </source>
</evidence>
<dbReference type="EMBL" id="DUJU01000123">
    <property type="protein sequence ID" value="HIH94438.1"/>
    <property type="molecule type" value="Genomic_DNA"/>
</dbReference>
<dbReference type="Proteomes" id="UP000600774">
    <property type="component" value="Unassembled WGS sequence"/>
</dbReference>
<organism evidence="4 5">
    <name type="scientific">Methanosarcina acetivorans</name>
    <dbReference type="NCBI Taxonomy" id="2214"/>
    <lineage>
        <taxon>Archaea</taxon>
        <taxon>Methanobacteriati</taxon>
        <taxon>Methanobacteriota</taxon>
        <taxon>Stenosarchaea group</taxon>
        <taxon>Methanomicrobia</taxon>
        <taxon>Methanosarcinales</taxon>
        <taxon>Methanosarcinaceae</taxon>
        <taxon>Methanosarcina</taxon>
    </lineage>
</organism>
<protein>
    <recommendedName>
        <fullName evidence="3">RNase H type-2 domain-containing protein</fullName>
    </recommendedName>
</protein>